<protein>
    <submittedName>
        <fullName evidence="1">Uncharacterized protein</fullName>
    </submittedName>
</protein>
<dbReference type="InParanoid" id="A0A058ZVR9"/>
<accession>A0A058ZVR9</accession>
<dbReference type="EMBL" id="KK198769">
    <property type="protein sequence ID" value="KCW45898.1"/>
    <property type="molecule type" value="Genomic_DNA"/>
</dbReference>
<gene>
    <name evidence="1" type="ORF">EUGRSUZ_L00265</name>
</gene>
<name>A0A058ZVR9_EUCGR</name>
<dbReference type="Gramene" id="KCW45898">
    <property type="protein sequence ID" value="KCW45898"/>
    <property type="gene ID" value="EUGRSUZ_L00265"/>
</dbReference>
<proteinExistence type="predicted"/>
<evidence type="ECO:0000313" key="1">
    <source>
        <dbReference type="EMBL" id="KCW45898.1"/>
    </source>
</evidence>
<organism evidence="1">
    <name type="scientific">Eucalyptus grandis</name>
    <name type="common">Flooded gum</name>
    <dbReference type="NCBI Taxonomy" id="71139"/>
    <lineage>
        <taxon>Eukaryota</taxon>
        <taxon>Viridiplantae</taxon>
        <taxon>Streptophyta</taxon>
        <taxon>Embryophyta</taxon>
        <taxon>Tracheophyta</taxon>
        <taxon>Spermatophyta</taxon>
        <taxon>Magnoliopsida</taxon>
        <taxon>eudicotyledons</taxon>
        <taxon>Gunneridae</taxon>
        <taxon>Pentapetalae</taxon>
        <taxon>rosids</taxon>
        <taxon>malvids</taxon>
        <taxon>Myrtales</taxon>
        <taxon>Myrtaceae</taxon>
        <taxon>Myrtoideae</taxon>
        <taxon>Eucalypteae</taxon>
        <taxon>Eucalyptus</taxon>
    </lineage>
</organism>
<dbReference type="AlphaFoldDB" id="A0A058ZVR9"/>
<reference evidence="1" key="1">
    <citation type="submission" date="2013-07" db="EMBL/GenBank/DDBJ databases">
        <title>The genome of Eucalyptus grandis.</title>
        <authorList>
            <person name="Schmutz J."/>
            <person name="Hayes R."/>
            <person name="Myburg A."/>
            <person name="Tuskan G."/>
            <person name="Grattapaglia D."/>
            <person name="Rokhsar D.S."/>
        </authorList>
    </citation>
    <scope>NUCLEOTIDE SEQUENCE</scope>
    <source>
        <tissue evidence="1">Leaf extractions</tissue>
    </source>
</reference>
<sequence length="76" mass="8400">MNRIYLHEGMPISGETASHPVHSNRSLDRSNLGKGLEHRRVFAGLLYWGAGDCSVCLLGVNAKILARRSFSMETLT</sequence>